<feature type="transmembrane region" description="Helical" evidence="1">
    <location>
        <begin position="93"/>
        <end position="115"/>
    </location>
</feature>
<feature type="transmembrane region" description="Helical" evidence="1">
    <location>
        <begin position="60"/>
        <end position="81"/>
    </location>
</feature>
<accession>A0ABR6VLY3</accession>
<keyword evidence="1" id="KW-0812">Transmembrane</keyword>
<keyword evidence="1" id="KW-0472">Membrane</keyword>
<dbReference type="PANTHER" id="PTHR34980">
    <property type="entry name" value="INNER MEMBRANE PROTEIN-RELATED-RELATED"/>
    <property type="match status" value="1"/>
</dbReference>
<reference evidence="2 3" key="1">
    <citation type="submission" date="2020-08" db="EMBL/GenBank/DDBJ databases">
        <authorList>
            <person name="Liu C."/>
            <person name="Sun Q."/>
        </authorList>
    </citation>
    <scope>NUCLEOTIDE SEQUENCE [LARGE SCALE GENOMIC DNA]</scope>
    <source>
        <strain evidence="2 3">NSJ-59</strain>
    </source>
</reference>
<dbReference type="InterPro" id="IPR008523">
    <property type="entry name" value="DUF805"/>
</dbReference>
<name>A0ABR6VLY3_9FIRM</name>
<evidence type="ECO:0000256" key="1">
    <source>
        <dbReference type="SAM" id="Phobius"/>
    </source>
</evidence>
<comment type="caution">
    <text evidence="2">The sequence shown here is derived from an EMBL/GenBank/DDBJ whole genome shotgun (WGS) entry which is preliminary data.</text>
</comment>
<feature type="transmembrane region" description="Helical" evidence="1">
    <location>
        <begin position="127"/>
        <end position="146"/>
    </location>
</feature>
<gene>
    <name evidence="2" type="ORF">H8J70_08580</name>
</gene>
<keyword evidence="1" id="KW-1133">Transmembrane helix</keyword>
<evidence type="ECO:0000313" key="3">
    <source>
        <dbReference type="Proteomes" id="UP000606870"/>
    </source>
</evidence>
<keyword evidence="3" id="KW-1185">Reference proteome</keyword>
<dbReference type="Pfam" id="PF05656">
    <property type="entry name" value="DUF805"/>
    <property type="match status" value="1"/>
</dbReference>
<feature type="transmembrane region" description="Helical" evidence="1">
    <location>
        <begin position="152"/>
        <end position="170"/>
    </location>
</feature>
<evidence type="ECO:0000313" key="2">
    <source>
        <dbReference type="EMBL" id="MBC3537306.1"/>
    </source>
</evidence>
<dbReference type="Proteomes" id="UP000606870">
    <property type="component" value="Unassembled WGS sequence"/>
</dbReference>
<sequence>MAHNKKMKLQKRSRQSARIHRGFEMPVGMGSEDSILGFRTSKELKEKYFYFHGRVARRPFLMRTILLMIAQFMFTFILYLKLAEAITIGRSDFAALFGLLLVVLTIPTVWSELSLGWRRCHDINKSGALFIIPYLCYLGSFLGPILGLDSTVAMAVQSIMAVTYLGLFYVRGTEGDNAYGPARSR</sequence>
<dbReference type="RefSeq" id="WP_186503576.1">
    <property type="nucleotide sequence ID" value="NZ_JACOGK010000023.1"/>
</dbReference>
<protein>
    <submittedName>
        <fullName evidence="2">DUF805 domain-containing protein</fullName>
    </submittedName>
</protein>
<proteinExistence type="predicted"/>
<dbReference type="EMBL" id="JACOGK010000023">
    <property type="protein sequence ID" value="MBC3537306.1"/>
    <property type="molecule type" value="Genomic_DNA"/>
</dbReference>
<organism evidence="2 3">
    <name type="scientific">Megasphaera hominis</name>
    <dbReference type="NCBI Taxonomy" id="159836"/>
    <lineage>
        <taxon>Bacteria</taxon>
        <taxon>Bacillati</taxon>
        <taxon>Bacillota</taxon>
        <taxon>Negativicutes</taxon>
        <taxon>Veillonellales</taxon>
        <taxon>Veillonellaceae</taxon>
        <taxon>Megasphaera</taxon>
    </lineage>
</organism>